<keyword evidence="3" id="KW-1185">Reference proteome</keyword>
<feature type="transmembrane region" description="Helical" evidence="1">
    <location>
        <begin position="21"/>
        <end position="45"/>
    </location>
</feature>
<evidence type="ECO:0000313" key="3">
    <source>
        <dbReference type="Proteomes" id="UP000316639"/>
    </source>
</evidence>
<dbReference type="OrthoDB" id="10012339at2"/>
<sequence length="272" mass="30795">MFAEPAIVEFADDGGGVDMDLMSWLAVVSGVISIIAFVFAIWVWLKSDIKVLELSAALQTVHGIAESVVWNTHFVNAGDESTRLSQMERAHGQVMAIRTLTAKYVEVQVGYRNTEIGTLIDRRIIWTTDWLGRLESSREVREVWLLTHDLEPDLSAAKTTAMVKKNVATGTRYVYFHPADLPDVESKVRRLRRNVGGDTVQVRFVAISDPGLFTPANVIMFFKDEPAYGTDLVFQEIVLTKISERGIFWQEHERDYAAKLVHRLRQELDRAS</sequence>
<keyword evidence="1" id="KW-0812">Transmembrane</keyword>
<proteinExistence type="predicted"/>
<dbReference type="Proteomes" id="UP000316639">
    <property type="component" value="Unassembled WGS sequence"/>
</dbReference>
<keyword evidence="1" id="KW-0472">Membrane</keyword>
<comment type="caution">
    <text evidence="2">The sequence shown here is derived from an EMBL/GenBank/DDBJ whole genome shotgun (WGS) entry which is preliminary data.</text>
</comment>
<dbReference type="RefSeq" id="WP_146356533.1">
    <property type="nucleotide sequence ID" value="NZ_VOBR01000021.1"/>
</dbReference>
<organism evidence="2 3">
    <name type="scientific">Lentzea tibetensis</name>
    <dbReference type="NCBI Taxonomy" id="2591470"/>
    <lineage>
        <taxon>Bacteria</taxon>
        <taxon>Bacillati</taxon>
        <taxon>Actinomycetota</taxon>
        <taxon>Actinomycetes</taxon>
        <taxon>Pseudonocardiales</taxon>
        <taxon>Pseudonocardiaceae</taxon>
        <taxon>Lentzea</taxon>
    </lineage>
</organism>
<name>A0A563EMB3_9PSEU</name>
<accession>A0A563EMB3</accession>
<evidence type="ECO:0000313" key="2">
    <source>
        <dbReference type="EMBL" id="TWP48327.1"/>
    </source>
</evidence>
<gene>
    <name evidence="2" type="ORF">FKR81_28995</name>
</gene>
<reference evidence="2 3" key="1">
    <citation type="submission" date="2019-07" db="EMBL/GenBank/DDBJ databases">
        <title>Lentzea xizangensis sp. nov., isolated from Qinghai-Tibetan Plateau Soils.</title>
        <authorList>
            <person name="Huang J."/>
        </authorList>
    </citation>
    <scope>NUCLEOTIDE SEQUENCE [LARGE SCALE GENOMIC DNA]</scope>
    <source>
        <strain evidence="2 3">FXJ1.1311</strain>
    </source>
</reference>
<keyword evidence="1" id="KW-1133">Transmembrane helix</keyword>
<protein>
    <submittedName>
        <fullName evidence="2">Uncharacterized protein</fullName>
    </submittedName>
</protein>
<evidence type="ECO:0000256" key="1">
    <source>
        <dbReference type="SAM" id="Phobius"/>
    </source>
</evidence>
<dbReference type="AlphaFoldDB" id="A0A563EMB3"/>
<dbReference type="EMBL" id="VOBR01000021">
    <property type="protein sequence ID" value="TWP48327.1"/>
    <property type="molecule type" value="Genomic_DNA"/>
</dbReference>